<keyword evidence="8" id="KW-0520">NAD</keyword>
<evidence type="ECO:0000256" key="2">
    <source>
        <dbReference type="ARBA" id="ARBA00001947"/>
    </source>
</evidence>
<protein>
    <recommendedName>
        <fullName evidence="4">NAD(+) diphosphatase</fullName>
        <ecNumber evidence="4">3.6.1.22</ecNumber>
    </recommendedName>
</protein>
<dbReference type="PROSITE" id="PS51462">
    <property type="entry name" value="NUDIX"/>
    <property type="match status" value="1"/>
</dbReference>
<dbReference type="Gene3D" id="3.90.79.10">
    <property type="entry name" value="Nucleoside Triphosphate Pyrophosphohydrolase"/>
    <property type="match status" value="1"/>
</dbReference>
<dbReference type="SUPFAM" id="SSF55811">
    <property type="entry name" value="Nudix"/>
    <property type="match status" value="1"/>
</dbReference>
<gene>
    <name evidence="11" type="ORF">GCM10025876_26670</name>
</gene>
<sequence>MPEDGAQGVADVLAAGAELVALRPLLATLDARHDGALDRELATTAVALARWHGNHPRCAHCGEPTVPTSGGWVRRCEAEERDHYPRTDPAIIVAVTDADDRLLVAHASTFSAGRYSHLAGYVEPGESFEQAVHREVAEEVGLAVADIEYVGSQPWPFPASVMVGFRATAVSLALSPDGVEITDALWVTRAELDAATEAGRMVLPPAGSIARSLLEQWRQGAAADVGAA</sequence>
<dbReference type="EC" id="3.6.1.22" evidence="4"/>
<dbReference type="PANTHER" id="PTHR42904:SF6">
    <property type="entry name" value="NAD-CAPPED RNA HYDROLASE NUDT12"/>
    <property type="match status" value="1"/>
</dbReference>
<evidence type="ECO:0000313" key="12">
    <source>
        <dbReference type="Proteomes" id="UP001157125"/>
    </source>
</evidence>
<dbReference type="InterPro" id="IPR015376">
    <property type="entry name" value="Znr_NADH_PPase"/>
</dbReference>
<dbReference type="Gene3D" id="3.90.79.20">
    <property type="match status" value="1"/>
</dbReference>
<keyword evidence="5" id="KW-0479">Metal-binding</keyword>
<dbReference type="InterPro" id="IPR015797">
    <property type="entry name" value="NUDIX_hydrolase-like_dom_sf"/>
</dbReference>
<keyword evidence="7" id="KW-0460">Magnesium</keyword>
<dbReference type="Pfam" id="PF09297">
    <property type="entry name" value="Zn_ribbon_NUD"/>
    <property type="match status" value="1"/>
</dbReference>
<evidence type="ECO:0000313" key="11">
    <source>
        <dbReference type="EMBL" id="GMA36463.1"/>
    </source>
</evidence>
<dbReference type="NCBIfam" id="NF001299">
    <property type="entry name" value="PRK00241.1"/>
    <property type="match status" value="1"/>
</dbReference>
<evidence type="ECO:0000256" key="5">
    <source>
        <dbReference type="ARBA" id="ARBA00022723"/>
    </source>
</evidence>
<evidence type="ECO:0000256" key="6">
    <source>
        <dbReference type="ARBA" id="ARBA00022801"/>
    </source>
</evidence>
<comment type="catalytic activity">
    <reaction evidence="9">
        <text>a 5'-end NAD(+)-phospho-ribonucleoside in mRNA + H2O = a 5'-end phospho-adenosine-phospho-ribonucleoside in mRNA + beta-nicotinamide D-ribonucleotide + 2 H(+)</text>
        <dbReference type="Rhea" id="RHEA:60876"/>
        <dbReference type="Rhea" id="RHEA-COMP:15698"/>
        <dbReference type="Rhea" id="RHEA-COMP:15719"/>
        <dbReference type="ChEBI" id="CHEBI:14649"/>
        <dbReference type="ChEBI" id="CHEBI:15377"/>
        <dbReference type="ChEBI" id="CHEBI:15378"/>
        <dbReference type="ChEBI" id="CHEBI:144029"/>
        <dbReference type="ChEBI" id="CHEBI:144051"/>
    </reaction>
    <physiologicalReaction direction="left-to-right" evidence="9">
        <dbReference type="Rhea" id="RHEA:60877"/>
    </physiologicalReaction>
</comment>
<reference evidence="12" key="1">
    <citation type="journal article" date="2019" name="Int. J. Syst. Evol. Microbiol.">
        <title>The Global Catalogue of Microorganisms (GCM) 10K type strain sequencing project: providing services to taxonomists for standard genome sequencing and annotation.</title>
        <authorList>
            <consortium name="The Broad Institute Genomics Platform"/>
            <consortium name="The Broad Institute Genome Sequencing Center for Infectious Disease"/>
            <person name="Wu L."/>
            <person name="Ma J."/>
        </authorList>
    </citation>
    <scope>NUCLEOTIDE SEQUENCE [LARGE SCALE GENOMIC DNA]</scope>
    <source>
        <strain evidence="12">NBRC 112299</strain>
    </source>
</reference>
<dbReference type="Proteomes" id="UP001157125">
    <property type="component" value="Unassembled WGS sequence"/>
</dbReference>
<dbReference type="CDD" id="cd03429">
    <property type="entry name" value="NUDIX_NADH_pyrophosphatase_Nudt13"/>
    <property type="match status" value="1"/>
</dbReference>
<dbReference type="EMBL" id="BSUN01000001">
    <property type="protein sequence ID" value="GMA36463.1"/>
    <property type="molecule type" value="Genomic_DNA"/>
</dbReference>
<evidence type="ECO:0000256" key="1">
    <source>
        <dbReference type="ARBA" id="ARBA00001946"/>
    </source>
</evidence>
<accession>A0ABQ6IH32</accession>
<organism evidence="11 12">
    <name type="scientific">Demequina litorisediminis</name>
    <dbReference type="NCBI Taxonomy" id="1849022"/>
    <lineage>
        <taxon>Bacteria</taxon>
        <taxon>Bacillati</taxon>
        <taxon>Actinomycetota</taxon>
        <taxon>Actinomycetes</taxon>
        <taxon>Micrococcales</taxon>
        <taxon>Demequinaceae</taxon>
        <taxon>Demequina</taxon>
    </lineage>
</organism>
<dbReference type="PROSITE" id="PS00893">
    <property type="entry name" value="NUDIX_BOX"/>
    <property type="match status" value="1"/>
</dbReference>
<comment type="cofactor">
    <cofactor evidence="1">
        <name>Mg(2+)</name>
        <dbReference type="ChEBI" id="CHEBI:18420"/>
    </cofactor>
</comment>
<evidence type="ECO:0000256" key="4">
    <source>
        <dbReference type="ARBA" id="ARBA00012381"/>
    </source>
</evidence>
<name>A0ABQ6IH32_9MICO</name>
<dbReference type="InterPro" id="IPR020084">
    <property type="entry name" value="NUDIX_hydrolase_CS"/>
</dbReference>
<dbReference type="InterPro" id="IPR050241">
    <property type="entry name" value="NAD-cap_RNA_hydrolase_NudC"/>
</dbReference>
<keyword evidence="6" id="KW-0378">Hydrolase</keyword>
<feature type="domain" description="Nudix hydrolase" evidence="10">
    <location>
        <begin position="85"/>
        <end position="209"/>
    </location>
</feature>
<evidence type="ECO:0000256" key="9">
    <source>
        <dbReference type="ARBA" id="ARBA00023679"/>
    </source>
</evidence>
<comment type="cofactor">
    <cofactor evidence="2">
        <name>Zn(2+)</name>
        <dbReference type="ChEBI" id="CHEBI:29105"/>
    </cofactor>
</comment>
<evidence type="ECO:0000256" key="8">
    <source>
        <dbReference type="ARBA" id="ARBA00023027"/>
    </source>
</evidence>
<comment type="similarity">
    <text evidence="3">Belongs to the Nudix hydrolase family. NudC subfamily.</text>
</comment>
<evidence type="ECO:0000256" key="7">
    <source>
        <dbReference type="ARBA" id="ARBA00022842"/>
    </source>
</evidence>
<dbReference type="PANTHER" id="PTHR42904">
    <property type="entry name" value="NUDIX HYDROLASE, NUDC SUBFAMILY"/>
    <property type="match status" value="1"/>
</dbReference>
<comment type="caution">
    <text evidence="11">The sequence shown here is derived from an EMBL/GenBank/DDBJ whole genome shotgun (WGS) entry which is preliminary data.</text>
</comment>
<keyword evidence="12" id="KW-1185">Reference proteome</keyword>
<evidence type="ECO:0000256" key="3">
    <source>
        <dbReference type="ARBA" id="ARBA00009595"/>
    </source>
</evidence>
<evidence type="ECO:0000259" key="10">
    <source>
        <dbReference type="PROSITE" id="PS51462"/>
    </source>
</evidence>
<dbReference type="InterPro" id="IPR000086">
    <property type="entry name" value="NUDIX_hydrolase_dom"/>
</dbReference>
<dbReference type="Pfam" id="PF00293">
    <property type="entry name" value="NUDIX"/>
    <property type="match status" value="1"/>
</dbReference>
<dbReference type="InterPro" id="IPR049734">
    <property type="entry name" value="NudC-like_C"/>
</dbReference>
<proteinExistence type="inferred from homology"/>